<dbReference type="Pfam" id="PF03235">
    <property type="entry name" value="GmrSD_N"/>
    <property type="match status" value="1"/>
</dbReference>
<evidence type="ECO:0000259" key="1">
    <source>
        <dbReference type="Pfam" id="PF03235"/>
    </source>
</evidence>
<protein>
    <submittedName>
        <fullName evidence="3">DUF262 domain-containing protein</fullName>
    </submittedName>
</protein>
<comment type="caution">
    <text evidence="3">The sequence shown here is derived from an EMBL/GenBank/DDBJ whole genome shotgun (WGS) entry which is preliminary data.</text>
</comment>
<name>A0AAW4T1X2_9BACE</name>
<dbReference type="AlphaFoldDB" id="A0AAW4T1X2"/>
<sequence length="575" mass="67847">MKNPDLVQSLRQIFLQDELTFIIPAYQRGYKWTKEHVRHLLNSIESKLMICQNGDQYFCLQNITLCDSEEGLRVVDGQQRLITLTLILSQLKVKMKSRIKFPTREKTEAFINNLVSNHELSEADSLDEEYISEAVQTIHEWFETNQLSLDLFLDKVKLIVNIVENEATTEEQTFANLNGVKSELDGSDLLRAIFITRCETETETERLLGAEFDEMNKWCKEEENRKFITKLVEINKIVETPVDKLGSYHARITFDEKRYPIDLIYKLFFVLNRNENEEYNYIFFEKLLSEANCRKVLEELRLLFSALKVWMKDRTIYHFLGFLIFNTKGNSFSQIYEWWKAGRDKFLLQIKSAIRKSLTTEFREDYSLTDLGNERHPWYLGHFDDDGRMGVLIHILILQDVLLCARHPEVGYLPVDYFTRMNDDVEHIACQTPNEKDSNDRERWQLYIDAMKDLAVSMDDNQLREDIRALETATNAEDAMSVINKYGLNSAGNLVLLEKGLNRGYGNSVFESKREQVIEAYFQNGKHRRRYIRPYTLKVFLSSTNKGGLSRWTFEDFRNNTHRLFEETRKWIEEQ</sequence>
<dbReference type="InterPro" id="IPR011089">
    <property type="entry name" value="GmrSD_C"/>
</dbReference>
<dbReference type="PANTHER" id="PTHR35149">
    <property type="entry name" value="SLL5132 PROTEIN"/>
    <property type="match status" value="1"/>
</dbReference>
<dbReference type="EMBL" id="JAIWYE010000037">
    <property type="protein sequence ID" value="MCA4706144.1"/>
    <property type="molecule type" value="Genomic_DNA"/>
</dbReference>
<reference evidence="3" key="1">
    <citation type="submission" date="2023-08" db="EMBL/GenBank/DDBJ databases">
        <title>Mucin Metabolism Genes Underlie the Key Renovations of Bacteroides xylanisolvens Genomes in Captive Great Apes.</title>
        <authorList>
            <person name="Nishida A.H."/>
        </authorList>
    </citation>
    <scope>NUCLEOTIDE SEQUENCE</scope>
    <source>
        <strain evidence="3">P13.H9</strain>
    </source>
</reference>
<evidence type="ECO:0000313" key="3">
    <source>
        <dbReference type="EMBL" id="MCA4706144.1"/>
    </source>
</evidence>
<dbReference type="RefSeq" id="WP_225451153.1">
    <property type="nucleotide sequence ID" value="NZ_JAIWXB010000037.1"/>
</dbReference>
<proteinExistence type="predicted"/>
<gene>
    <name evidence="3" type="ORF">LD004_21300</name>
</gene>
<feature type="domain" description="GmrSD restriction endonucleases C-terminal" evidence="2">
    <location>
        <begin position="422"/>
        <end position="566"/>
    </location>
</feature>
<dbReference type="InterPro" id="IPR004919">
    <property type="entry name" value="GmrSD_N"/>
</dbReference>
<organism evidence="3 4">
    <name type="scientific">Bacteroides xylanisolvens</name>
    <dbReference type="NCBI Taxonomy" id="371601"/>
    <lineage>
        <taxon>Bacteria</taxon>
        <taxon>Pseudomonadati</taxon>
        <taxon>Bacteroidota</taxon>
        <taxon>Bacteroidia</taxon>
        <taxon>Bacteroidales</taxon>
        <taxon>Bacteroidaceae</taxon>
        <taxon>Bacteroides</taxon>
    </lineage>
</organism>
<evidence type="ECO:0000313" key="4">
    <source>
        <dbReference type="Proteomes" id="UP001198461"/>
    </source>
</evidence>
<feature type="domain" description="GmrSD restriction endonucleases N-terminal" evidence="1">
    <location>
        <begin position="15"/>
        <end position="194"/>
    </location>
</feature>
<dbReference type="PANTHER" id="PTHR35149:SF2">
    <property type="entry name" value="DUF262 DOMAIN-CONTAINING PROTEIN"/>
    <property type="match status" value="1"/>
</dbReference>
<dbReference type="Pfam" id="PF07510">
    <property type="entry name" value="GmrSD_C"/>
    <property type="match status" value="1"/>
</dbReference>
<evidence type="ECO:0000259" key="2">
    <source>
        <dbReference type="Pfam" id="PF07510"/>
    </source>
</evidence>
<accession>A0AAW4T1X2</accession>
<dbReference type="Proteomes" id="UP001198461">
    <property type="component" value="Unassembled WGS sequence"/>
</dbReference>